<dbReference type="InterPro" id="IPR016181">
    <property type="entry name" value="Acyl_CoA_acyltransferase"/>
</dbReference>
<comment type="caution">
    <text evidence="2">The sequence shown here is derived from an EMBL/GenBank/DDBJ whole genome shotgun (WGS) entry which is preliminary data.</text>
</comment>
<protein>
    <submittedName>
        <fullName evidence="2">GNAT family N-acetyltransferase</fullName>
    </submittedName>
</protein>
<feature type="domain" description="N-acetyltransferase" evidence="1">
    <location>
        <begin position="14"/>
        <end position="179"/>
    </location>
</feature>
<dbReference type="PANTHER" id="PTHR43792">
    <property type="entry name" value="GNAT FAMILY, PUTATIVE (AFU_ORTHOLOGUE AFUA_3G00765)-RELATED-RELATED"/>
    <property type="match status" value="1"/>
</dbReference>
<sequence>MKHCGTMQLETQRLLLRRFTEQDIPAMFKNWASHPAVTRCLTWVSHRSEKETRAVVEGWLQQYKHKDFYEWAIVEKATGQLIGSIGLVGGGSRKCCEAGYCLGEQWWNLGYATEALRAVLDFAVKKVGYRRVMAKHAVENPASGRVMQKAGMSMRIGETLEVPTSNGQFQCLVYEFSAPGRHFFR</sequence>
<accession>A0A9D1FKK2</accession>
<evidence type="ECO:0000259" key="1">
    <source>
        <dbReference type="PROSITE" id="PS51186"/>
    </source>
</evidence>
<dbReference type="EMBL" id="DVJP01000015">
    <property type="protein sequence ID" value="HIS75409.1"/>
    <property type="molecule type" value="Genomic_DNA"/>
</dbReference>
<dbReference type="SUPFAM" id="SSF55729">
    <property type="entry name" value="Acyl-CoA N-acyltransferases (Nat)"/>
    <property type="match status" value="1"/>
</dbReference>
<evidence type="ECO:0000313" key="3">
    <source>
        <dbReference type="Proteomes" id="UP000824002"/>
    </source>
</evidence>
<dbReference type="Proteomes" id="UP000824002">
    <property type="component" value="Unassembled WGS sequence"/>
</dbReference>
<reference evidence="2" key="2">
    <citation type="journal article" date="2021" name="PeerJ">
        <title>Extensive microbial diversity within the chicken gut microbiome revealed by metagenomics and culture.</title>
        <authorList>
            <person name="Gilroy R."/>
            <person name="Ravi A."/>
            <person name="Getino M."/>
            <person name="Pursley I."/>
            <person name="Horton D.L."/>
            <person name="Alikhan N.F."/>
            <person name="Baker D."/>
            <person name="Gharbi K."/>
            <person name="Hall N."/>
            <person name="Watson M."/>
            <person name="Adriaenssens E.M."/>
            <person name="Foster-Nyarko E."/>
            <person name="Jarju S."/>
            <person name="Secka A."/>
            <person name="Antonio M."/>
            <person name="Oren A."/>
            <person name="Chaudhuri R.R."/>
            <person name="La Ragione R."/>
            <person name="Hildebrand F."/>
            <person name="Pallen M.J."/>
        </authorList>
    </citation>
    <scope>NUCLEOTIDE SEQUENCE</scope>
    <source>
        <strain evidence="2">CHK199-13235</strain>
    </source>
</reference>
<reference evidence="2" key="1">
    <citation type="submission" date="2020-10" db="EMBL/GenBank/DDBJ databases">
        <authorList>
            <person name="Gilroy R."/>
        </authorList>
    </citation>
    <scope>NUCLEOTIDE SEQUENCE</scope>
    <source>
        <strain evidence="2">CHK199-13235</strain>
    </source>
</reference>
<gene>
    <name evidence="2" type="ORF">IAB51_01235</name>
</gene>
<proteinExistence type="predicted"/>
<dbReference type="InterPro" id="IPR051531">
    <property type="entry name" value="N-acetyltransferase"/>
</dbReference>
<dbReference type="AlphaFoldDB" id="A0A9D1FKK2"/>
<organism evidence="2 3">
    <name type="scientific">Candidatus Merdivicinus excrementipullorum</name>
    <dbReference type="NCBI Taxonomy" id="2840867"/>
    <lineage>
        <taxon>Bacteria</taxon>
        <taxon>Bacillati</taxon>
        <taxon>Bacillota</taxon>
        <taxon>Clostridia</taxon>
        <taxon>Eubacteriales</taxon>
        <taxon>Oscillospiraceae</taxon>
        <taxon>Oscillospiraceae incertae sedis</taxon>
        <taxon>Candidatus Merdivicinus</taxon>
    </lineage>
</organism>
<dbReference type="Pfam" id="PF13302">
    <property type="entry name" value="Acetyltransf_3"/>
    <property type="match status" value="1"/>
</dbReference>
<dbReference type="Gene3D" id="3.40.630.30">
    <property type="match status" value="1"/>
</dbReference>
<dbReference type="PANTHER" id="PTHR43792:SF1">
    <property type="entry name" value="N-ACETYLTRANSFERASE DOMAIN-CONTAINING PROTEIN"/>
    <property type="match status" value="1"/>
</dbReference>
<dbReference type="PROSITE" id="PS51186">
    <property type="entry name" value="GNAT"/>
    <property type="match status" value="1"/>
</dbReference>
<dbReference type="GO" id="GO:0016747">
    <property type="term" value="F:acyltransferase activity, transferring groups other than amino-acyl groups"/>
    <property type="evidence" value="ECO:0007669"/>
    <property type="project" value="InterPro"/>
</dbReference>
<name>A0A9D1FKK2_9FIRM</name>
<evidence type="ECO:0000313" key="2">
    <source>
        <dbReference type="EMBL" id="HIS75409.1"/>
    </source>
</evidence>
<dbReference type="InterPro" id="IPR000182">
    <property type="entry name" value="GNAT_dom"/>
</dbReference>